<dbReference type="SMART" id="SM00184">
    <property type="entry name" value="RING"/>
    <property type="match status" value="1"/>
</dbReference>
<dbReference type="Pfam" id="PF13639">
    <property type="entry name" value="zf-RING_2"/>
    <property type="match status" value="1"/>
</dbReference>
<accession>A9NXH2</accession>
<keyword evidence="6 15" id="KW-0812">Transmembrane</keyword>
<keyword evidence="5" id="KW-0808">Transferase</keyword>
<feature type="domain" description="RING-type" evidence="16">
    <location>
        <begin position="148"/>
        <end position="190"/>
    </location>
</feature>
<dbReference type="GO" id="GO:0016020">
    <property type="term" value="C:membrane"/>
    <property type="evidence" value="ECO:0007669"/>
    <property type="project" value="UniProtKB-SubCell"/>
</dbReference>
<evidence type="ECO:0000256" key="9">
    <source>
        <dbReference type="ARBA" id="ARBA00022786"/>
    </source>
</evidence>
<protein>
    <recommendedName>
        <fullName evidence="4">RING-type E3 ubiquitin transferase</fullName>
        <ecNumber evidence="4">2.3.2.27</ecNumber>
    </recommendedName>
</protein>
<dbReference type="CDD" id="cd16461">
    <property type="entry name" value="RING-H2_EL5-like"/>
    <property type="match status" value="1"/>
</dbReference>
<proteinExistence type="evidence at transcript level"/>
<dbReference type="FunFam" id="3.30.40.10:FF:000233">
    <property type="entry name" value="RING-H2 finger protein ATL54"/>
    <property type="match status" value="1"/>
</dbReference>
<dbReference type="GO" id="GO:0008270">
    <property type="term" value="F:zinc ion binding"/>
    <property type="evidence" value="ECO:0007669"/>
    <property type="project" value="UniProtKB-KW"/>
</dbReference>
<evidence type="ECO:0000256" key="3">
    <source>
        <dbReference type="ARBA" id="ARBA00004906"/>
    </source>
</evidence>
<evidence type="ECO:0000256" key="14">
    <source>
        <dbReference type="SAM" id="MobiDB-lite"/>
    </source>
</evidence>
<dbReference type="InterPro" id="IPR044600">
    <property type="entry name" value="ATL1/ATL16-like"/>
</dbReference>
<reference evidence="17" key="1">
    <citation type="journal article" date="2008" name="BMC Genomics">
        <title>A conifer genomics resource of 200,000 spruce (Picea spp.) ESTs and 6,464 high-quality, sequence-finished full-length cDNAs for Sitka spruce (Picea sitchensis).</title>
        <authorList>
            <person name="Ralph S.G."/>
            <person name="Chun H.J."/>
            <person name="Kolosova N."/>
            <person name="Cooper D."/>
            <person name="Oddy C."/>
            <person name="Ritland C.E."/>
            <person name="Kirkpatrick R."/>
            <person name="Moore R."/>
            <person name="Barber S."/>
            <person name="Holt R.A."/>
            <person name="Jones S.J."/>
            <person name="Marra M.A."/>
            <person name="Douglas C.J."/>
            <person name="Ritland K."/>
            <person name="Bohlmann J."/>
        </authorList>
    </citation>
    <scope>NUCLEOTIDE SEQUENCE</scope>
    <source>
        <tissue evidence="17">Green portion of the leader tissue</tissue>
    </source>
</reference>
<dbReference type="UniPathway" id="UPA00143"/>
<dbReference type="PROSITE" id="PS50089">
    <property type="entry name" value="ZF_RING_2"/>
    <property type="match status" value="1"/>
</dbReference>
<evidence type="ECO:0000256" key="10">
    <source>
        <dbReference type="ARBA" id="ARBA00022833"/>
    </source>
</evidence>
<evidence type="ECO:0000256" key="6">
    <source>
        <dbReference type="ARBA" id="ARBA00022692"/>
    </source>
</evidence>
<feature type="compositionally biased region" description="Polar residues" evidence="14">
    <location>
        <begin position="214"/>
        <end position="223"/>
    </location>
</feature>
<dbReference type="OMA" id="PSVHEPW"/>
<evidence type="ECO:0000256" key="5">
    <source>
        <dbReference type="ARBA" id="ARBA00022679"/>
    </source>
</evidence>
<feature type="transmembrane region" description="Helical" evidence="15">
    <location>
        <begin position="58"/>
        <end position="84"/>
    </location>
</feature>
<feature type="region of interest" description="Disordered" evidence="14">
    <location>
        <begin position="212"/>
        <end position="257"/>
    </location>
</feature>
<dbReference type="Gene3D" id="3.30.40.10">
    <property type="entry name" value="Zinc/RING finger domain, C3HC4 (zinc finger)"/>
    <property type="match status" value="1"/>
</dbReference>
<evidence type="ECO:0000256" key="12">
    <source>
        <dbReference type="ARBA" id="ARBA00023136"/>
    </source>
</evidence>
<dbReference type="GO" id="GO:0016567">
    <property type="term" value="P:protein ubiquitination"/>
    <property type="evidence" value="ECO:0007669"/>
    <property type="project" value="UniProtKB-UniPathway"/>
</dbReference>
<evidence type="ECO:0000256" key="2">
    <source>
        <dbReference type="ARBA" id="ARBA00004167"/>
    </source>
</evidence>
<dbReference type="PANTHER" id="PTHR46913:SF22">
    <property type="entry name" value="RING-TYPE E3 UBIQUITIN TRANSFERASE"/>
    <property type="match status" value="1"/>
</dbReference>
<evidence type="ECO:0000259" key="16">
    <source>
        <dbReference type="PROSITE" id="PS50089"/>
    </source>
</evidence>
<comment type="catalytic activity">
    <reaction evidence="1">
        <text>S-ubiquitinyl-[E2 ubiquitin-conjugating enzyme]-L-cysteine + [acceptor protein]-L-lysine = [E2 ubiquitin-conjugating enzyme]-L-cysteine + N(6)-ubiquitinyl-[acceptor protein]-L-lysine.</text>
        <dbReference type="EC" id="2.3.2.27"/>
    </reaction>
</comment>
<feature type="compositionally biased region" description="Polar residues" evidence="14">
    <location>
        <begin position="235"/>
        <end position="252"/>
    </location>
</feature>
<evidence type="ECO:0000256" key="4">
    <source>
        <dbReference type="ARBA" id="ARBA00012483"/>
    </source>
</evidence>
<name>A9NXH2_PICSI</name>
<evidence type="ECO:0000256" key="11">
    <source>
        <dbReference type="ARBA" id="ARBA00022989"/>
    </source>
</evidence>
<evidence type="ECO:0000256" key="1">
    <source>
        <dbReference type="ARBA" id="ARBA00000900"/>
    </source>
</evidence>
<keyword evidence="9" id="KW-0833">Ubl conjugation pathway</keyword>
<evidence type="ECO:0000256" key="13">
    <source>
        <dbReference type="PROSITE-ProRule" id="PRU00175"/>
    </source>
</evidence>
<keyword evidence="11 15" id="KW-1133">Transmembrane helix</keyword>
<dbReference type="EMBL" id="EF086044">
    <property type="protein sequence ID" value="ABK25333.1"/>
    <property type="molecule type" value="mRNA"/>
</dbReference>
<comment type="subcellular location">
    <subcellularLocation>
        <location evidence="2">Membrane</location>
        <topology evidence="2">Single-pass membrane protein</topology>
    </subcellularLocation>
</comment>
<keyword evidence="8 13" id="KW-0863">Zinc-finger</keyword>
<evidence type="ECO:0000256" key="7">
    <source>
        <dbReference type="ARBA" id="ARBA00022723"/>
    </source>
</evidence>
<feature type="compositionally biased region" description="Basic and acidic residues" evidence="14">
    <location>
        <begin position="224"/>
        <end position="234"/>
    </location>
</feature>
<dbReference type="AlphaFoldDB" id="A9NXH2"/>
<dbReference type="PANTHER" id="PTHR46913">
    <property type="entry name" value="RING-H2 FINGER PROTEIN ATL16"/>
    <property type="match status" value="1"/>
</dbReference>
<evidence type="ECO:0000256" key="8">
    <source>
        <dbReference type="ARBA" id="ARBA00022771"/>
    </source>
</evidence>
<sequence length="413" mass="45877">MTTDFMASPDIAIFPPNISENCCPYYCSPCCPGSCYPFSPPPPFELGNRDSDPTFSPLVIAIIGILASAFLLVFYYAILAKYCTSWDSFRSRMRGGGYNDSYEDEDHNLTPSNDSWPLVTVGLEESTIRSIPVYKYKRGDGLVDCTDCSVCLSEFHEDDSVRLLPKCNHAFHVPCIDTWLNSHSNCPLCRANIVSPAASLPVEAAITIHDEGSDTTAVAQTPNDNHEQNLREEPMSSSLGNSSRANETNPNTFMEREDAEKIEQETQMVELMMPSDVRALSDLASKHRRDDRMVGFGGDLQPMRRSVSMGSSNRLCISISDLLAMQPGFEDEDANVIYPESSQRKRLGCELLVLKGFNKHLGQYQLKSKASDDASKSGILHNLKGPMTMKRSFSGGKFFLSRYHRGRSSILPI</sequence>
<keyword evidence="12 15" id="KW-0472">Membrane</keyword>
<evidence type="ECO:0000256" key="15">
    <source>
        <dbReference type="SAM" id="Phobius"/>
    </source>
</evidence>
<dbReference type="InterPro" id="IPR001841">
    <property type="entry name" value="Znf_RING"/>
</dbReference>
<evidence type="ECO:0000313" key="17">
    <source>
        <dbReference type="EMBL" id="ABK25333.1"/>
    </source>
</evidence>
<dbReference type="EC" id="2.3.2.27" evidence="4"/>
<dbReference type="SUPFAM" id="SSF57850">
    <property type="entry name" value="RING/U-box"/>
    <property type="match status" value="1"/>
</dbReference>
<dbReference type="GO" id="GO:0061630">
    <property type="term" value="F:ubiquitin protein ligase activity"/>
    <property type="evidence" value="ECO:0007669"/>
    <property type="project" value="UniProtKB-EC"/>
</dbReference>
<dbReference type="InterPro" id="IPR013083">
    <property type="entry name" value="Znf_RING/FYVE/PHD"/>
</dbReference>
<organism evidence="17">
    <name type="scientific">Picea sitchensis</name>
    <name type="common">Sitka spruce</name>
    <name type="synonym">Pinus sitchensis</name>
    <dbReference type="NCBI Taxonomy" id="3332"/>
    <lineage>
        <taxon>Eukaryota</taxon>
        <taxon>Viridiplantae</taxon>
        <taxon>Streptophyta</taxon>
        <taxon>Embryophyta</taxon>
        <taxon>Tracheophyta</taxon>
        <taxon>Spermatophyta</taxon>
        <taxon>Pinopsida</taxon>
        <taxon>Pinidae</taxon>
        <taxon>Conifers I</taxon>
        <taxon>Pinales</taxon>
        <taxon>Pinaceae</taxon>
        <taxon>Picea</taxon>
    </lineage>
</organism>
<keyword evidence="10" id="KW-0862">Zinc</keyword>
<keyword evidence="7" id="KW-0479">Metal-binding</keyword>
<comment type="pathway">
    <text evidence="3">Protein modification; protein ubiquitination.</text>
</comment>